<evidence type="ECO:0000313" key="8">
    <source>
        <dbReference type="EMBL" id="MBB4681614.1"/>
    </source>
</evidence>
<dbReference type="InterPro" id="IPR023845">
    <property type="entry name" value="DUF3817_TM"/>
</dbReference>
<keyword evidence="5 6" id="KW-0472">Membrane</keyword>
<gene>
    <name evidence="8" type="ORF">HNR67_007732</name>
</gene>
<keyword evidence="9" id="KW-1185">Reference proteome</keyword>
<evidence type="ECO:0000256" key="3">
    <source>
        <dbReference type="ARBA" id="ARBA00022692"/>
    </source>
</evidence>
<feature type="transmembrane region" description="Helical" evidence="6">
    <location>
        <begin position="12"/>
        <end position="30"/>
    </location>
</feature>
<dbReference type="EMBL" id="JACHMH010000001">
    <property type="protein sequence ID" value="MBB4681614.1"/>
    <property type="molecule type" value="Genomic_DNA"/>
</dbReference>
<comment type="caution">
    <text evidence="8">The sequence shown here is derived from an EMBL/GenBank/DDBJ whole genome shotgun (WGS) entry which is preliminary data.</text>
</comment>
<dbReference type="PANTHER" id="PTHR40077:SF2">
    <property type="entry name" value="MEMBRANE PROTEIN"/>
    <property type="match status" value="1"/>
</dbReference>
<dbReference type="AlphaFoldDB" id="A0A7W7CI29"/>
<dbReference type="RefSeq" id="WP_312989085.1">
    <property type="nucleotide sequence ID" value="NZ_BAAAUI010000014.1"/>
</dbReference>
<proteinExistence type="predicted"/>
<name>A0A7W7CI29_9PSEU</name>
<evidence type="ECO:0000313" key="9">
    <source>
        <dbReference type="Proteomes" id="UP000533598"/>
    </source>
</evidence>
<sequence>MKPGTLSRFRIMAYIVGVGLLALVLVAMPLKYLADMPLLVAFIGPIHGFLYAVYLVLAFDLALKAKWSIGGTLLVLLAGTVPFLSFVAERWVTRKVQAGEKI</sequence>
<accession>A0A7W7CI29</accession>
<dbReference type="Proteomes" id="UP000533598">
    <property type="component" value="Unassembled WGS sequence"/>
</dbReference>
<keyword evidence="4 6" id="KW-1133">Transmembrane helix</keyword>
<feature type="transmembrane region" description="Helical" evidence="6">
    <location>
        <begin position="36"/>
        <end position="57"/>
    </location>
</feature>
<evidence type="ECO:0000256" key="6">
    <source>
        <dbReference type="SAM" id="Phobius"/>
    </source>
</evidence>
<dbReference type="NCBIfam" id="TIGR03954">
    <property type="entry name" value="integ_memb_HG"/>
    <property type="match status" value="1"/>
</dbReference>
<protein>
    <submittedName>
        <fullName evidence="8">Integral membrane protein</fullName>
    </submittedName>
</protein>
<evidence type="ECO:0000256" key="1">
    <source>
        <dbReference type="ARBA" id="ARBA00004651"/>
    </source>
</evidence>
<dbReference type="GO" id="GO:0005886">
    <property type="term" value="C:plasma membrane"/>
    <property type="evidence" value="ECO:0007669"/>
    <property type="project" value="UniProtKB-SubCell"/>
</dbReference>
<evidence type="ECO:0000256" key="2">
    <source>
        <dbReference type="ARBA" id="ARBA00022475"/>
    </source>
</evidence>
<dbReference type="PANTHER" id="PTHR40077">
    <property type="entry name" value="MEMBRANE PROTEIN-RELATED"/>
    <property type="match status" value="1"/>
</dbReference>
<comment type="subcellular location">
    <subcellularLocation>
        <location evidence="1">Cell membrane</location>
        <topology evidence="1">Multi-pass membrane protein</topology>
    </subcellularLocation>
</comment>
<dbReference type="Pfam" id="PF12823">
    <property type="entry name" value="DUF3817"/>
    <property type="match status" value="1"/>
</dbReference>
<feature type="transmembrane region" description="Helical" evidence="6">
    <location>
        <begin position="69"/>
        <end position="88"/>
    </location>
</feature>
<keyword evidence="3 6" id="KW-0812">Transmembrane</keyword>
<feature type="domain" description="DUF3817" evidence="7">
    <location>
        <begin position="6"/>
        <end position="94"/>
    </location>
</feature>
<organism evidence="8 9">
    <name type="scientific">Crossiella cryophila</name>
    <dbReference type="NCBI Taxonomy" id="43355"/>
    <lineage>
        <taxon>Bacteria</taxon>
        <taxon>Bacillati</taxon>
        <taxon>Actinomycetota</taxon>
        <taxon>Actinomycetes</taxon>
        <taxon>Pseudonocardiales</taxon>
        <taxon>Pseudonocardiaceae</taxon>
        <taxon>Crossiella</taxon>
    </lineage>
</organism>
<evidence type="ECO:0000256" key="4">
    <source>
        <dbReference type="ARBA" id="ARBA00022989"/>
    </source>
</evidence>
<evidence type="ECO:0000259" key="7">
    <source>
        <dbReference type="Pfam" id="PF12823"/>
    </source>
</evidence>
<reference evidence="8 9" key="1">
    <citation type="submission" date="2020-08" db="EMBL/GenBank/DDBJ databases">
        <title>Sequencing the genomes of 1000 actinobacteria strains.</title>
        <authorList>
            <person name="Klenk H.-P."/>
        </authorList>
    </citation>
    <scope>NUCLEOTIDE SEQUENCE [LARGE SCALE GENOMIC DNA]</scope>
    <source>
        <strain evidence="8 9">DSM 44230</strain>
    </source>
</reference>
<evidence type="ECO:0000256" key="5">
    <source>
        <dbReference type="ARBA" id="ARBA00023136"/>
    </source>
</evidence>
<keyword evidence="2" id="KW-1003">Cell membrane</keyword>